<dbReference type="GO" id="GO:0016787">
    <property type="term" value="F:hydrolase activity"/>
    <property type="evidence" value="ECO:0007669"/>
    <property type="project" value="UniProtKB-KW"/>
</dbReference>
<proteinExistence type="predicted"/>
<keyword evidence="1" id="KW-0808">Transferase</keyword>
<name>A0A6J8E6U5_MYTCO</name>
<dbReference type="InterPro" id="IPR043502">
    <property type="entry name" value="DNA/RNA_pol_sf"/>
</dbReference>
<keyword evidence="5" id="KW-0378">Hydrolase</keyword>
<dbReference type="PANTHER" id="PTHR37984">
    <property type="entry name" value="PROTEIN CBG26694"/>
    <property type="match status" value="1"/>
</dbReference>
<dbReference type="Gene3D" id="3.10.20.370">
    <property type="match status" value="1"/>
</dbReference>
<feature type="domain" description="Reverse transcriptase RNase H-like" evidence="7">
    <location>
        <begin position="35"/>
        <end position="137"/>
    </location>
</feature>
<dbReference type="SUPFAM" id="SSF56672">
    <property type="entry name" value="DNA/RNA polymerases"/>
    <property type="match status" value="1"/>
</dbReference>
<evidence type="ECO:0000256" key="4">
    <source>
        <dbReference type="ARBA" id="ARBA00022759"/>
    </source>
</evidence>
<dbReference type="GO" id="GO:0004519">
    <property type="term" value="F:endonuclease activity"/>
    <property type="evidence" value="ECO:0007669"/>
    <property type="project" value="UniProtKB-KW"/>
</dbReference>
<keyword evidence="9" id="KW-1185">Reference proteome</keyword>
<evidence type="ECO:0000256" key="1">
    <source>
        <dbReference type="ARBA" id="ARBA00022679"/>
    </source>
</evidence>
<accession>A0A6J8E6U5</accession>
<reference evidence="8 9" key="1">
    <citation type="submission" date="2020-06" db="EMBL/GenBank/DDBJ databases">
        <authorList>
            <person name="Li R."/>
            <person name="Bekaert M."/>
        </authorList>
    </citation>
    <scope>NUCLEOTIDE SEQUENCE [LARGE SCALE GENOMIC DNA]</scope>
    <source>
        <strain evidence="9">wild</strain>
    </source>
</reference>
<evidence type="ECO:0000256" key="5">
    <source>
        <dbReference type="ARBA" id="ARBA00022801"/>
    </source>
</evidence>
<evidence type="ECO:0000256" key="3">
    <source>
        <dbReference type="ARBA" id="ARBA00022722"/>
    </source>
</evidence>
<evidence type="ECO:0000313" key="9">
    <source>
        <dbReference type="Proteomes" id="UP000507470"/>
    </source>
</evidence>
<dbReference type="InterPro" id="IPR041373">
    <property type="entry name" value="RT_RNaseH"/>
</dbReference>
<dbReference type="OrthoDB" id="116078at2759"/>
<sequence length="232" mass="26394">MLLAVKVFSPDPSKFTAVKEWPTPTNIKEVRSFLDKEFILDTDASGTGSGAVLSQICDDGKEHVVAYYSKSFSKPEKNYCVTRRELLAIINAIKHFHHYIYGVHFCVRTDHGGWTWITNFKNPEGSLARWLEILGTYNYTIKYRAGLKHGNADGLSRRPCSTSCTHCEKQENQKQADEKSNSLEIMEIRAMSADNQDQVESNPIATNLVQEKSRNELMESQMQDDIIKIVKQ</sequence>
<dbReference type="InterPro" id="IPR050951">
    <property type="entry name" value="Retrovirus_Pol_polyprotein"/>
</dbReference>
<dbReference type="PANTHER" id="PTHR37984:SF5">
    <property type="entry name" value="PROTEIN NYNRIN-LIKE"/>
    <property type="match status" value="1"/>
</dbReference>
<dbReference type="CDD" id="cd09274">
    <property type="entry name" value="RNase_HI_RT_Ty3"/>
    <property type="match status" value="1"/>
</dbReference>
<evidence type="ECO:0000259" key="7">
    <source>
        <dbReference type="Pfam" id="PF17917"/>
    </source>
</evidence>
<keyword evidence="2" id="KW-0548">Nucleotidyltransferase</keyword>
<dbReference type="EMBL" id="CACVKT020008387">
    <property type="protein sequence ID" value="CAC5415225.1"/>
    <property type="molecule type" value="Genomic_DNA"/>
</dbReference>
<keyword evidence="4" id="KW-0255">Endonuclease</keyword>
<keyword evidence="6" id="KW-0695">RNA-directed DNA polymerase</keyword>
<evidence type="ECO:0000256" key="2">
    <source>
        <dbReference type="ARBA" id="ARBA00022695"/>
    </source>
</evidence>
<evidence type="ECO:0000313" key="8">
    <source>
        <dbReference type="EMBL" id="CAC5415225.1"/>
    </source>
</evidence>
<dbReference type="AlphaFoldDB" id="A0A6J8E6U5"/>
<gene>
    <name evidence="8" type="ORF">MCOR_47931</name>
</gene>
<dbReference type="GO" id="GO:0003964">
    <property type="term" value="F:RNA-directed DNA polymerase activity"/>
    <property type="evidence" value="ECO:0007669"/>
    <property type="project" value="UniProtKB-KW"/>
</dbReference>
<dbReference type="Proteomes" id="UP000507470">
    <property type="component" value="Unassembled WGS sequence"/>
</dbReference>
<organism evidence="8 9">
    <name type="scientific">Mytilus coruscus</name>
    <name type="common">Sea mussel</name>
    <dbReference type="NCBI Taxonomy" id="42192"/>
    <lineage>
        <taxon>Eukaryota</taxon>
        <taxon>Metazoa</taxon>
        <taxon>Spiralia</taxon>
        <taxon>Lophotrochozoa</taxon>
        <taxon>Mollusca</taxon>
        <taxon>Bivalvia</taxon>
        <taxon>Autobranchia</taxon>
        <taxon>Pteriomorphia</taxon>
        <taxon>Mytilida</taxon>
        <taxon>Mytiloidea</taxon>
        <taxon>Mytilidae</taxon>
        <taxon>Mytilinae</taxon>
        <taxon>Mytilus</taxon>
    </lineage>
</organism>
<evidence type="ECO:0000256" key="6">
    <source>
        <dbReference type="ARBA" id="ARBA00022918"/>
    </source>
</evidence>
<dbReference type="Pfam" id="PF17917">
    <property type="entry name" value="RT_RNaseH"/>
    <property type="match status" value="1"/>
</dbReference>
<dbReference type="FunFam" id="3.10.20.370:FF:000001">
    <property type="entry name" value="Retrovirus-related Pol polyprotein from transposon 17.6-like protein"/>
    <property type="match status" value="1"/>
</dbReference>
<protein>
    <recommendedName>
        <fullName evidence="7">Reverse transcriptase RNase H-like domain-containing protein</fullName>
    </recommendedName>
</protein>
<keyword evidence="3" id="KW-0540">Nuclease</keyword>